<evidence type="ECO:0000313" key="1">
    <source>
        <dbReference type="EMBL" id="UPL02079.1"/>
    </source>
</evidence>
<dbReference type="Proteomes" id="UP000830768">
    <property type="component" value="Chromosome 11"/>
</dbReference>
<evidence type="ECO:0000313" key="2">
    <source>
        <dbReference type="Proteomes" id="UP000830768"/>
    </source>
</evidence>
<organism evidence="1 2">
    <name type="scientific">Fusarium solani subsp. cucurbitae</name>
    <name type="common">Neocosmosporum cucurbitae</name>
    <dbReference type="NCBI Taxonomy" id="2747967"/>
    <lineage>
        <taxon>Eukaryota</taxon>
        <taxon>Fungi</taxon>
        <taxon>Dikarya</taxon>
        <taxon>Ascomycota</taxon>
        <taxon>Pezizomycotina</taxon>
        <taxon>Sordariomycetes</taxon>
        <taxon>Hypocreomycetidae</taxon>
        <taxon>Hypocreales</taxon>
        <taxon>Nectriaceae</taxon>
        <taxon>Fusarium</taxon>
        <taxon>Fusarium solani species complex</taxon>
    </lineage>
</organism>
<gene>
    <name evidence="1" type="ORF">LCI18_013013</name>
</gene>
<sequence>MSSNAEASKAAQRVSRALACAQCRRRKIKCDHDVPCTSCLKANVKCTPFIPAPTRRPWKASRGFQERLGRCEALLENLTNHASPSASENDPQHLSHPSISQYQRTSNSTMPTALDPYKKPALGCDISSHKDNTPDPELIFRLWHVYLERVNPLTKIIHVPTLQPYVTEATTNPHNIPQNYQCLLCAVSLMAIVSLDEPECQGLLGIPRSILLQALVARTRQTLLEFDLFRNHDMAVLQALVLFLISLEDHCDKQTAWIFGGTVLRIATNMGYHRDGELLHLTPLETEMRRRIWWQILLQDASLTGMGQKIFQGVFDTKQPQNFNDADLFPGCTRPVKPRDGPTEMGFVLVINRVMEFVMDPGRTSEKDDKALTTERFLDLDRALQEMEWRYINASVGGVHILAKAFRSIILTNLLNILEPVKDRPEGDIMTTPDHTFPEATVTDNDRSADFYTCIANYGFTWFARRHALVSLVSHLQ</sequence>
<reference evidence="1" key="1">
    <citation type="submission" date="2021-11" db="EMBL/GenBank/DDBJ databases">
        <title>Fusarium solani-melongenae Genome sequencing and assembly.</title>
        <authorList>
            <person name="Xie S."/>
            <person name="Huang L."/>
            <person name="Zhang X."/>
        </authorList>
    </citation>
    <scope>NUCLEOTIDE SEQUENCE</scope>
    <source>
        <strain evidence="1">CRI 24-3</strain>
    </source>
</reference>
<proteinExistence type="predicted"/>
<protein>
    <submittedName>
        <fullName evidence="1">Uncharacterized protein</fullName>
    </submittedName>
</protein>
<name>A0ACD3ZPR0_FUSSC</name>
<accession>A0ACD3ZPR0</accession>
<keyword evidence="2" id="KW-1185">Reference proteome</keyword>
<dbReference type="EMBL" id="CP090039">
    <property type="protein sequence ID" value="UPL02079.1"/>
    <property type="molecule type" value="Genomic_DNA"/>
</dbReference>